<evidence type="ECO:0000313" key="2">
    <source>
        <dbReference type="EMBL" id="SHO46384.1"/>
    </source>
</evidence>
<proteinExistence type="predicted"/>
<dbReference type="PANTHER" id="PTHR21432">
    <property type="entry name" value="ACETYL-COA HYDROLASE-RELATED"/>
    <property type="match status" value="1"/>
</dbReference>
<accession>A0A1M7Y3A0</accession>
<name>A0A1M7Y3A0_9BACT</name>
<dbReference type="GO" id="GO:0006083">
    <property type="term" value="P:acetate metabolic process"/>
    <property type="evidence" value="ECO:0007669"/>
    <property type="project" value="InterPro"/>
</dbReference>
<dbReference type="Pfam" id="PF13336">
    <property type="entry name" value="AcetylCoA_hyd_C"/>
    <property type="match status" value="1"/>
</dbReference>
<dbReference type="AlphaFoldDB" id="A0A1M7Y3A0"/>
<keyword evidence="2" id="KW-0808">Transferase</keyword>
<dbReference type="InterPro" id="IPR037171">
    <property type="entry name" value="NagB/RpiA_transferase-like"/>
</dbReference>
<evidence type="ECO:0000259" key="1">
    <source>
        <dbReference type="Pfam" id="PF13336"/>
    </source>
</evidence>
<gene>
    <name evidence="2" type="ORF">SAMN02745220_01461</name>
</gene>
<keyword evidence="3" id="KW-1185">Reference proteome</keyword>
<reference evidence="2 3" key="1">
    <citation type="submission" date="2016-12" db="EMBL/GenBank/DDBJ databases">
        <authorList>
            <person name="Song W.-J."/>
            <person name="Kurnit D.M."/>
        </authorList>
    </citation>
    <scope>NUCLEOTIDE SEQUENCE [LARGE SCALE GENOMIC DNA]</scope>
    <source>
        <strain evidence="2 3">DSM 18488</strain>
    </source>
</reference>
<dbReference type="EMBL" id="FRFE01000005">
    <property type="protein sequence ID" value="SHO46384.1"/>
    <property type="molecule type" value="Genomic_DNA"/>
</dbReference>
<dbReference type="Gene3D" id="3.40.1080.10">
    <property type="entry name" value="Glutaconate Coenzyme A-transferase"/>
    <property type="match status" value="1"/>
</dbReference>
<dbReference type="OrthoDB" id="9801795at2"/>
<dbReference type="Gene3D" id="3.40.1080.20">
    <property type="entry name" value="Acetyl-CoA hydrolase/transferase C-terminal domain"/>
    <property type="match status" value="1"/>
</dbReference>
<dbReference type="PANTHER" id="PTHR21432:SF20">
    <property type="entry name" value="ACETYL-COA HYDROLASE"/>
    <property type="match status" value="1"/>
</dbReference>
<dbReference type="InterPro" id="IPR038460">
    <property type="entry name" value="AcetylCoA_hyd_C_sf"/>
</dbReference>
<protein>
    <submittedName>
        <fullName evidence="2">Acetyl-CoA hydrolase/transferase C-terminal domain-containing protein</fullName>
    </submittedName>
</protein>
<dbReference type="GO" id="GO:0008775">
    <property type="term" value="F:acetate CoA-transferase activity"/>
    <property type="evidence" value="ECO:0007669"/>
    <property type="project" value="InterPro"/>
</dbReference>
<dbReference type="GO" id="GO:0016787">
    <property type="term" value="F:hydrolase activity"/>
    <property type="evidence" value="ECO:0007669"/>
    <property type="project" value="UniProtKB-KW"/>
</dbReference>
<dbReference type="InterPro" id="IPR046433">
    <property type="entry name" value="ActCoA_hydro"/>
</dbReference>
<dbReference type="InterPro" id="IPR026888">
    <property type="entry name" value="AcetylCoA_hyd_C"/>
</dbReference>
<evidence type="ECO:0000313" key="3">
    <source>
        <dbReference type="Proteomes" id="UP000184603"/>
    </source>
</evidence>
<sequence>MNGKTGVIYSDVKKSVDDVLDYMGNEINFAMTLALGKPILFINELYRRAKEDSTIKLNIVTALALERPRMKNDIEKRFMGPLVDRIFKGTPEFDYMHDFRTGKLPKNVEIYEFFNKAGGYMETPEAQRNHLNSNYTHVVRDAIDFGCNVFGQLISCREINGKTMYSMGCNTDICIEAIKEMHKMRAQGRKVAIIGEVNRQLPFMYGDAVFDGNHYDMLLHGPEFNYPLFGPPKESVSLRDHAIGLHVSTLVKDGGTLQVGIGALGDAIAASLNMRQNENEAYNKVLKATGIIDKYSHLINKIGGTGRFDQGLYGSSEMFVDAFFQLYKSGVLKRKVYDSIPIMKLINAGKLSSNKIPADIIELLLDIEGIHSVLTAKDFNMLSKYGILKEGLEFKDGYIVDGSTRFSGDFRHPENVAAIKTLLGRELKHGKVILGAFFIGPRAFYDALNSMSEEERMQFGMSGVEKVNQLYGNEELRSLQRKEGRFVNAGMMANVFGAITSDKLECGRVVSGIGGQYNFVSMAHALPDGRLVMMIRSTRFACKKVKSNIVYTYGHTSIPKHLRDIIVTEYGIADVRGKPDSKIIEEILKITDSRFQDDLIKEAKLHGKLAPDFELAPEYKQNYPKKLEMMLKEFQADGHFAPFPFGTDFTADEIVIGGSLKALAAKKKPAIVKGLIKELFRPIPHHAKPYLKRMELDKPKTGKEKIMRKVVLSAMRANGKI</sequence>
<dbReference type="SUPFAM" id="SSF100950">
    <property type="entry name" value="NagB/RpiA/CoA transferase-like"/>
    <property type="match status" value="1"/>
</dbReference>
<dbReference type="Gene3D" id="3.30.750.70">
    <property type="entry name" value="4-hydroxybutyrate coenzyme like domains"/>
    <property type="match status" value="1"/>
</dbReference>
<organism evidence="2 3">
    <name type="scientific">Desulfopila aestuarii DSM 18488</name>
    <dbReference type="NCBI Taxonomy" id="1121416"/>
    <lineage>
        <taxon>Bacteria</taxon>
        <taxon>Pseudomonadati</taxon>
        <taxon>Thermodesulfobacteriota</taxon>
        <taxon>Desulfobulbia</taxon>
        <taxon>Desulfobulbales</taxon>
        <taxon>Desulfocapsaceae</taxon>
        <taxon>Desulfopila</taxon>
    </lineage>
</organism>
<keyword evidence="2" id="KW-0378">Hydrolase</keyword>
<feature type="domain" description="Acetyl-CoA hydrolase/transferase C-terminal" evidence="1">
    <location>
        <begin position="440"/>
        <end position="603"/>
    </location>
</feature>
<dbReference type="Proteomes" id="UP000184603">
    <property type="component" value="Unassembled WGS sequence"/>
</dbReference>
<dbReference type="RefSeq" id="WP_073612792.1">
    <property type="nucleotide sequence ID" value="NZ_FRFE01000005.1"/>
</dbReference>
<dbReference type="STRING" id="1121416.SAMN02745220_01461"/>